<dbReference type="Proteomes" id="UP000078486">
    <property type="component" value="Unassembled WGS sequence"/>
</dbReference>
<protein>
    <submittedName>
        <fullName evidence="1">Uncharacterized protein</fullName>
    </submittedName>
</protein>
<dbReference type="SUPFAM" id="SSF48371">
    <property type="entry name" value="ARM repeat"/>
    <property type="match status" value="1"/>
</dbReference>
<dbReference type="STRING" id="1184151.AW736_01840"/>
<keyword evidence="2" id="KW-1185">Reference proteome</keyword>
<gene>
    <name evidence="1" type="ORF">AW736_01840</name>
</gene>
<dbReference type="AlphaFoldDB" id="A0A178IQJ6"/>
<dbReference type="RefSeq" id="WP_068768578.1">
    <property type="nucleotide sequence ID" value="NZ_CP109796.1"/>
</dbReference>
<dbReference type="EMBL" id="LRRQ01000016">
    <property type="protein sequence ID" value="OAM91695.1"/>
    <property type="molecule type" value="Genomic_DNA"/>
</dbReference>
<dbReference type="InterPro" id="IPR042236">
    <property type="entry name" value="PI3K_accessory_sf"/>
</dbReference>
<evidence type="ECO:0000313" key="1">
    <source>
        <dbReference type="EMBL" id="OAM91695.1"/>
    </source>
</evidence>
<comment type="caution">
    <text evidence="1">The sequence shown here is derived from an EMBL/GenBank/DDBJ whole genome shotgun (WGS) entry which is preliminary data.</text>
</comment>
<sequence>MNETIETLIKEYREHAEAHGRATLSGDYKAANRSHDKLVALVPKIRALGHSGEAALVVLTDDSSDTVVCWAATHSLRFSESRALAALEKLSKKTGPIAFSAKMVVQQWAKGELKV</sequence>
<proteinExistence type="predicted"/>
<name>A0A178IQJ6_9BACT</name>
<accession>A0A178IQJ6</accession>
<dbReference type="InterPro" id="IPR016024">
    <property type="entry name" value="ARM-type_fold"/>
</dbReference>
<dbReference type="Gene3D" id="1.25.40.70">
    <property type="entry name" value="Phosphatidylinositol 3-kinase, accessory domain (PIK)"/>
    <property type="match status" value="1"/>
</dbReference>
<organism evidence="1 2">
    <name type="scientific">Termitidicoccus mucosus</name>
    <dbReference type="NCBI Taxonomy" id="1184151"/>
    <lineage>
        <taxon>Bacteria</taxon>
        <taxon>Pseudomonadati</taxon>
        <taxon>Verrucomicrobiota</taxon>
        <taxon>Opitutia</taxon>
        <taxon>Opitutales</taxon>
        <taxon>Opitutaceae</taxon>
        <taxon>Termitidicoccus</taxon>
    </lineage>
</organism>
<reference evidence="1 2" key="1">
    <citation type="submission" date="2016-01" db="EMBL/GenBank/DDBJ databases">
        <title>High potential of lignocellulose degradation of a new Verrucomicrobia species.</title>
        <authorList>
            <person name="Wang Y."/>
            <person name="Shi Y."/>
            <person name="Qiu Z."/>
            <person name="Liu S."/>
            <person name="Yang H."/>
        </authorList>
    </citation>
    <scope>NUCLEOTIDE SEQUENCE [LARGE SCALE GENOMIC DNA]</scope>
    <source>
        <strain evidence="1 2">TSB47</strain>
    </source>
</reference>
<evidence type="ECO:0000313" key="2">
    <source>
        <dbReference type="Proteomes" id="UP000078486"/>
    </source>
</evidence>
<dbReference type="OrthoDB" id="1450106at2"/>